<evidence type="ECO:0000313" key="6">
    <source>
        <dbReference type="Proteomes" id="UP001186944"/>
    </source>
</evidence>
<keyword evidence="3" id="KW-0687">Ribonucleoprotein</keyword>
<comment type="similarity">
    <text evidence="1">Belongs to the eukaryotic ribosomal protein eL18 family.</text>
</comment>
<comment type="caution">
    <text evidence="5">The sequence shown here is derived from an EMBL/GenBank/DDBJ whole genome shotgun (WGS) entry which is preliminary data.</text>
</comment>
<keyword evidence="2" id="KW-0689">Ribosomal protein</keyword>
<dbReference type="InterPro" id="IPR036227">
    <property type="entry name" value="Ribosomal_uL15/eL18_sf"/>
</dbReference>
<dbReference type="SUPFAM" id="SSF52080">
    <property type="entry name" value="Ribosomal proteins L15p and L18e"/>
    <property type="match status" value="1"/>
</dbReference>
<feature type="domain" description="Large ribosomal subunit protein uL15/eL18" evidence="4">
    <location>
        <begin position="2"/>
        <end position="72"/>
    </location>
</feature>
<dbReference type="GO" id="GO:0003723">
    <property type="term" value="F:RNA binding"/>
    <property type="evidence" value="ECO:0007669"/>
    <property type="project" value="TreeGrafter"/>
</dbReference>
<protein>
    <recommendedName>
        <fullName evidence="4">Large ribosomal subunit protein uL15/eL18 domain-containing protein</fullName>
    </recommendedName>
</protein>
<keyword evidence="6" id="KW-1185">Reference proteome</keyword>
<dbReference type="PANTHER" id="PTHR10934">
    <property type="entry name" value="60S RIBOSOMAL PROTEIN L18"/>
    <property type="match status" value="1"/>
</dbReference>
<evidence type="ECO:0000313" key="5">
    <source>
        <dbReference type="EMBL" id="KAK3090010.1"/>
    </source>
</evidence>
<dbReference type="Pfam" id="PF17135">
    <property type="entry name" value="Ribosomal_L18"/>
    <property type="match status" value="1"/>
</dbReference>
<dbReference type="PANTHER" id="PTHR10934:SF2">
    <property type="entry name" value="LARGE RIBOSOMAL SUBUNIT PROTEIN EL18"/>
    <property type="match status" value="1"/>
</dbReference>
<organism evidence="5 6">
    <name type="scientific">Pinctada imbricata</name>
    <name type="common">Atlantic pearl-oyster</name>
    <name type="synonym">Pinctada martensii</name>
    <dbReference type="NCBI Taxonomy" id="66713"/>
    <lineage>
        <taxon>Eukaryota</taxon>
        <taxon>Metazoa</taxon>
        <taxon>Spiralia</taxon>
        <taxon>Lophotrochozoa</taxon>
        <taxon>Mollusca</taxon>
        <taxon>Bivalvia</taxon>
        <taxon>Autobranchia</taxon>
        <taxon>Pteriomorphia</taxon>
        <taxon>Pterioida</taxon>
        <taxon>Pterioidea</taxon>
        <taxon>Pteriidae</taxon>
        <taxon>Pinctada</taxon>
    </lineage>
</organism>
<dbReference type="AlphaFoldDB" id="A0AA89BP07"/>
<accession>A0AA89BP07</accession>
<dbReference type="GO" id="GO:0022625">
    <property type="term" value="C:cytosolic large ribosomal subunit"/>
    <property type="evidence" value="ECO:0007669"/>
    <property type="project" value="TreeGrafter"/>
</dbReference>
<proteinExistence type="inferred from homology"/>
<evidence type="ECO:0000259" key="4">
    <source>
        <dbReference type="Pfam" id="PF17135"/>
    </source>
</evidence>
<dbReference type="Gene3D" id="3.100.10.10">
    <property type="match status" value="1"/>
</dbReference>
<sequence>MMKKPTRDNKTAVVVGTVTDDLRLLEVPKLKLCALKVTERARARILKSGGEIITFDQLALKSPKGQNTVLIQVHLYDPREGNLRGLVVVEPAVDSVPKSAVDIITEVGTTRKEKTWKTKRDMEENSRGRDERDGLQLDTIGLVAQNRNQWRDLVAALCVYIHEED</sequence>
<dbReference type="GO" id="GO:0006412">
    <property type="term" value="P:translation"/>
    <property type="evidence" value="ECO:0007669"/>
    <property type="project" value="InterPro"/>
</dbReference>
<evidence type="ECO:0000256" key="3">
    <source>
        <dbReference type="ARBA" id="ARBA00023274"/>
    </source>
</evidence>
<dbReference type="InterPro" id="IPR021131">
    <property type="entry name" value="Ribosomal_uL15/eL18"/>
</dbReference>
<evidence type="ECO:0000256" key="2">
    <source>
        <dbReference type="ARBA" id="ARBA00022980"/>
    </source>
</evidence>
<gene>
    <name evidence="5" type="ORF">FSP39_008476</name>
</gene>
<evidence type="ECO:0000256" key="1">
    <source>
        <dbReference type="ARBA" id="ARBA00006815"/>
    </source>
</evidence>
<reference evidence="5" key="1">
    <citation type="submission" date="2019-08" db="EMBL/GenBank/DDBJ databases">
        <title>The improved chromosome-level genome for the pearl oyster Pinctada fucata martensii using PacBio sequencing and Hi-C.</title>
        <authorList>
            <person name="Zheng Z."/>
        </authorList>
    </citation>
    <scope>NUCLEOTIDE SEQUENCE</scope>
    <source>
        <strain evidence="5">ZZ-2019</strain>
        <tissue evidence="5">Adductor muscle</tissue>
    </source>
</reference>
<dbReference type="GO" id="GO:0003735">
    <property type="term" value="F:structural constituent of ribosome"/>
    <property type="evidence" value="ECO:0007669"/>
    <property type="project" value="InterPro"/>
</dbReference>
<dbReference type="Proteomes" id="UP001186944">
    <property type="component" value="Unassembled WGS sequence"/>
</dbReference>
<dbReference type="InterPro" id="IPR000039">
    <property type="entry name" value="Ribosomal_eL18"/>
</dbReference>
<name>A0AA89BP07_PINIB</name>
<dbReference type="EMBL" id="VSWD01000010">
    <property type="protein sequence ID" value="KAK3090010.1"/>
    <property type="molecule type" value="Genomic_DNA"/>
</dbReference>